<dbReference type="InterPro" id="IPR036423">
    <property type="entry name" value="SOD-like_Cu/Zn_dom_sf"/>
</dbReference>
<dbReference type="AlphaFoldDB" id="A0AAD5R0M7"/>
<gene>
    <name evidence="2" type="ORF">KIN20_028344</name>
</gene>
<name>A0AAD5R0M7_PARTN</name>
<evidence type="ECO:0000259" key="1">
    <source>
        <dbReference type="Pfam" id="PF00080"/>
    </source>
</evidence>
<dbReference type="SUPFAM" id="SSF49329">
    <property type="entry name" value="Cu,Zn superoxide dismutase-like"/>
    <property type="match status" value="1"/>
</dbReference>
<comment type="caution">
    <text evidence="2">The sequence shown here is derived from an EMBL/GenBank/DDBJ whole genome shotgun (WGS) entry which is preliminary data.</text>
</comment>
<sequence>EGGGATPISITDSVISLHGEQSIVGRALVIHAAGDDLNRGLSPLSASTGNAGGRVSCGIIELV</sequence>
<dbReference type="PRINTS" id="PR00068">
    <property type="entry name" value="CUZNDISMTASE"/>
</dbReference>
<reference evidence="2" key="1">
    <citation type="submission" date="2021-06" db="EMBL/GenBank/DDBJ databases">
        <title>Parelaphostrongylus tenuis whole genome reference sequence.</title>
        <authorList>
            <person name="Garwood T.J."/>
            <person name="Larsen P.A."/>
            <person name="Fountain-Jones N.M."/>
            <person name="Garbe J.R."/>
            <person name="Macchietto M.G."/>
            <person name="Kania S.A."/>
            <person name="Gerhold R.W."/>
            <person name="Richards J.E."/>
            <person name="Wolf T.M."/>
        </authorList>
    </citation>
    <scope>NUCLEOTIDE SEQUENCE</scope>
    <source>
        <strain evidence="2">MNPRO001-30</strain>
        <tissue evidence="2">Meninges</tissue>
    </source>
</reference>
<dbReference type="PROSITE" id="PS00332">
    <property type="entry name" value="SOD_CU_ZN_2"/>
    <property type="match status" value="1"/>
</dbReference>
<feature type="domain" description="Superoxide dismutase copper/zinc binding" evidence="1">
    <location>
        <begin position="4"/>
        <end position="60"/>
    </location>
</feature>
<feature type="non-terminal residue" evidence="2">
    <location>
        <position position="1"/>
    </location>
</feature>
<dbReference type="InterPro" id="IPR018152">
    <property type="entry name" value="SOD_Cu/Zn_BS"/>
</dbReference>
<dbReference type="Gene3D" id="2.60.40.200">
    <property type="entry name" value="Superoxide dismutase, copper/zinc binding domain"/>
    <property type="match status" value="1"/>
</dbReference>
<dbReference type="InterPro" id="IPR001424">
    <property type="entry name" value="SOD_Cu_Zn_dom"/>
</dbReference>
<dbReference type="GO" id="GO:0005507">
    <property type="term" value="F:copper ion binding"/>
    <property type="evidence" value="ECO:0007669"/>
    <property type="project" value="InterPro"/>
</dbReference>
<dbReference type="GO" id="GO:0006801">
    <property type="term" value="P:superoxide metabolic process"/>
    <property type="evidence" value="ECO:0007669"/>
    <property type="project" value="InterPro"/>
</dbReference>
<evidence type="ECO:0000313" key="3">
    <source>
        <dbReference type="Proteomes" id="UP001196413"/>
    </source>
</evidence>
<keyword evidence="3" id="KW-1185">Reference proteome</keyword>
<dbReference type="PANTHER" id="PTHR10003">
    <property type="entry name" value="SUPEROXIDE DISMUTASE CU-ZN -RELATED"/>
    <property type="match status" value="1"/>
</dbReference>
<dbReference type="Pfam" id="PF00080">
    <property type="entry name" value="Sod_Cu"/>
    <property type="match status" value="1"/>
</dbReference>
<evidence type="ECO:0000313" key="2">
    <source>
        <dbReference type="EMBL" id="KAJ1367435.1"/>
    </source>
</evidence>
<dbReference type="EMBL" id="JAHQIW010005898">
    <property type="protein sequence ID" value="KAJ1367435.1"/>
    <property type="molecule type" value="Genomic_DNA"/>
</dbReference>
<organism evidence="2 3">
    <name type="scientific">Parelaphostrongylus tenuis</name>
    <name type="common">Meningeal worm</name>
    <dbReference type="NCBI Taxonomy" id="148309"/>
    <lineage>
        <taxon>Eukaryota</taxon>
        <taxon>Metazoa</taxon>
        <taxon>Ecdysozoa</taxon>
        <taxon>Nematoda</taxon>
        <taxon>Chromadorea</taxon>
        <taxon>Rhabditida</taxon>
        <taxon>Rhabditina</taxon>
        <taxon>Rhabditomorpha</taxon>
        <taxon>Strongyloidea</taxon>
        <taxon>Metastrongylidae</taxon>
        <taxon>Parelaphostrongylus</taxon>
    </lineage>
</organism>
<accession>A0AAD5R0M7</accession>
<dbReference type="Proteomes" id="UP001196413">
    <property type="component" value="Unassembled WGS sequence"/>
</dbReference>
<proteinExistence type="predicted"/>
<protein>
    <recommendedName>
        <fullName evidence="1">Superoxide dismutase copper/zinc binding domain-containing protein</fullName>
    </recommendedName>
</protein>
<dbReference type="InterPro" id="IPR024134">
    <property type="entry name" value="SOD_Cu/Zn_/chaperone"/>
</dbReference>